<sequence length="546" mass="62556">MANERKRVVYGTFSRKLWSTYQKYMKGDCIPFNSIRDAFNELNLYPSLTQVHEMVWSTKECPAHNSGEGLGFGEFCVFVNELEEYYKKGQDSLKAVKEIQKCQKAEKTKYKDQVFLGGSCNPTTWRSDCAVPYLEKQGISYFNPQVEKWDVHQIGKEHEAKMASEVLLFVIDNRTRASSSLIEIAYSVGSQRQVLLVIHDNESKIPKSELEELKTSYDLITDISERSGYPVFRDLNTSLKCLNRMLKQHIKVQQLSSNDGARPVKHGHLRLGHSLQYLWEVFVQYSEGADKLSYKQACDAFHYTTGQLLDTGWMQPLVNGSEAMSFSTFCCLVMEAKSQLALCYPSLRQLLTNTLFILLSITKTVPNWLGWMFGRNSALKSKQVEKKYDFYLGGSYKSQNWREDIVLPILREHNCSSTFSQNGVWSWETSSLNNALHDECQLLLYVITSDVCALTYMIQAAYYIGQGYRVVLCLQMIPEETSTLFQGEKIDEQALQDYNRGRSYLRDIAERENVAVFSDIKEAVLHAVQIIKPSPPTLVMTEKVTI</sequence>
<evidence type="ECO:0000313" key="3">
    <source>
        <dbReference type="RefSeq" id="XP_036361465.1"/>
    </source>
</evidence>
<proteinExistence type="predicted"/>
<protein>
    <submittedName>
        <fullName evidence="2 3">Uncharacterized protein LOC115214842 isoform X2</fullName>
    </submittedName>
</protein>
<dbReference type="Pfam" id="PF15891">
    <property type="entry name" value="Nuc_deoxyri_tr2"/>
    <property type="match status" value="1"/>
</dbReference>
<dbReference type="InterPro" id="IPR039470">
    <property type="entry name" value="Nuc_deoxyri_tr2"/>
</dbReference>
<evidence type="ECO:0000313" key="2">
    <source>
        <dbReference type="RefSeq" id="XP_036361463.1"/>
    </source>
</evidence>
<accession>A0A7E6F1Q0</accession>
<dbReference type="PANTHER" id="PTHR36300">
    <property type="entry name" value="RAW, ISOFORM A"/>
    <property type="match status" value="1"/>
</dbReference>
<dbReference type="Gene3D" id="3.40.50.450">
    <property type="match status" value="1"/>
</dbReference>
<reference evidence="2 3" key="1">
    <citation type="submission" date="2025-08" db="UniProtKB">
        <authorList>
            <consortium name="RefSeq"/>
        </authorList>
    </citation>
    <scope>IDENTIFICATION</scope>
</reference>
<evidence type="ECO:0000313" key="4">
    <source>
        <dbReference type="RefSeq" id="XP_036361468.1"/>
    </source>
</evidence>
<dbReference type="Proteomes" id="UP000515154">
    <property type="component" value="Linkage group LG1"/>
</dbReference>
<evidence type="ECO:0000313" key="1">
    <source>
        <dbReference type="Proteomes" id="UP000515154"/>
    </source>
</evidence>
<dbReference type="RefSeq" id="XP_036361465.1">
    <property type="nucleotide sequence ID" value="XM_036505572.1"/>
</dbReference>
<name>A0A7E6F1Q0_9MOLL</name>
<keyword evidence="1" id="KW-1185">Reference proteome</keyword>
<dbReference type="PANTHER" id="PTHR36300:SF1">
    <property type="entry name" value="RAW, ISOFORM A"/>
    <property type="match status" value="1"/>
</dbReference>
<dbReference type="RefSeq" id="XP_036361463.1">
    <property type="nucleotide sequence ID" value="XM_036505570.1"/>
</dbReference>
<dbReference type="AlphaFoldDB" id="A0A7E6F1Q0"/>
<dbReference type="GO" id="GO:0005886">
    <property type="term" value="C:plasma membrane"/>
    <property type="evidence" value="ECO:0007669"/>
    <property type="project" value="TreeGrafter"/>
</dbReference>
<gene>
    <name evidence="2 3 4" type="primary">LOC115214842</name>
</gene>
<organism evidence="1 2">
    <name type="scientific">Octopus sinensis</name>
    <name type="common">East Asian common octopus</name>
    <dbReference type="NCBI Taxonomy" id="2607531"/>
    <lineage>
        <taxon>Eukaryota</taxon>
        <taxon>Metazoa</taxon>
        <taxon>Spiralia</taxon>
        <taxon>Lophotrochozoa</taxon>
        <taxon>Mollusca</taxon>
        <taxon>Cephalopoda</taxon>
        <taxon>Coleoidea</taxon>
        <taxon>Octopodiformes</taxon>
        <taxon>Octopoda</taxon>
        <taxon>Incirrata</taxon>
        <taxon>Octopodidae</taxon>
        <taxon>Octopus</taxon>
    </lineage>
</organism>
<dbReference type="RefSeq" id="XP_036361468.1">
    <property type="nucleotide sequence ID" value="XM_036505575.1"/>
</dbReference>